<dbReference type="InterPro" id="IPR012417">
    <property type="entry name" value="CaM-bd_dom_pln"/>
</dbReference>
<name>A0A392MT61_9FABA</name>
<dbReference type="EMBL" id="LXQA010017040">
    <property type="protein sequence ID" value="MCH89848.1"/>
    <property type="molecule type" value="Genomic_DNA"/>
</dbReference>
<dbReference type="AlphaFoldDB" id="A0A392MT61"/>
<reference evidence="2 3" key="1">
    <citation type="journal article" date="2018" name="Front. Plant Sci.">
        <title>Red Clover (Trifolium pratense) and Zigzag Clover (T. medium) - A Picture of Genomic Similarities and Differences.</title>
        <authorList>
            <person name="Dluhosova J."/>
            <person name="Istvanek J."/>
            <person name="Nedelnik J."/>
            <person name="Repkova J."/>
        </authorList>
    </citation>
    <scope>NUCLEOTIDE SEQUENCE [LARGE SCALE GENOMIC DNA]</scope>
    <source>
        <strain evidence="3">cv. 10/8</strain>
        <tissue evidence="2">Leaf</tissue>
    </source>
</reference>
<dbReference type="Proteomes" id="UP000265520">
    <property type="component" value="Unassembled WGS sequence"/>
</dbReference>
<comment type="caution">
    <text evidence="2">The sequence shown here is derived from an EMBL/GenBank/DDBJ whole genome shotgun (WGS) entry which is preliminary data.</text>
</comment>
<dbReference type="InterPro" id="IPR044681">
    <property type="entry name" value="PICBP-like"/>
</dbReference>
<protein>
    <submittedName>
        <fullName evidence="2">Myb-like protein X-like</fullName>
    </submittedName>
</protein>
<evidence type="ECO:0000313" key="3">
    <source>
        <dbReference type="Proteomes" id="UP000265520"/>
    </source>
</evidence>
<evidence type="ECO:0000313" key="2">
    <source>
        <dbReference type="EMBL" id="MCH89848.1"/>
    </source>
</evidence>
<evidence type="ECO:0000259" key="1">
    <source>
        <dbReference type="SMART" id="SM01054"/>
    </source>
</evidence>
<feature type="non-terminal residue" evidence="2">
    <location>
        <position position="1"/>
    </location>
</feature>
<dbReference type="GO" id="GO:0005516">
    <property type="term" value="F:calmodulin binding"/>
    <property type="evidence" value="ECO:0007669"/>
    <property type="project" value="InterPro"/>
</dbReference>
<dbReference type="SMART" id="SM01054">
    <property type="entry name" value="CaM_binding"/>
    <property type="match status" value="1"/>
</dbReference>
<feature type="domain" description="Calmodulin-binding" evidence="1">
    <location>
        <begin position="11"/>
        <end position="123"/>
    </location>
</feature>
<sequence length="145" mass="16980">VVEEIIKDIQDQGKGNKRASCIVDDEEEENTRENWKGIIRRKRCVEEDDDEMRKFNPRDPNFLPLVPEKEKEKVDLRHQMMDERKNAEDWMVDCALRQVVNKLAPARKKKVALLVEAFETVIPKCESHLRNKSGFAHARHIQACS</sequence>
<proteinExistence type="predicted"/>
<organism evidence="2 3">
    <name type="scientific">Trifolium medium</name>
    <dbReference type="NCBI Taxonomy" id="97028"/>
    <lineage>
        <taxon>Eukaryota</taxon>
        <taxon>Viridiplantae</taxon>
        <taxon>Streptophyta</taxon>
        <taxon>Embryophyta</taxon>
        <taxon>Tracheophyta</taxon>
        <taxon>Spermatophyta</taxon>
        <taxon>Magnoliopsida</taxon>
        <taxon>eudicotyledons</taxon>
        <taxon>Gunneridae</taxon>
        <taxon>Pentapetalae</taxon>
        <taxon>rosids</taxon>
        <taxon>fabids</taxon>
        <taxon>Fabales</taxon>
        <taxon>Fabaceae</taxon>
        <taxon>Papilionoideae</taxon>
        <taxon>50 kb inversion clade</taxon>
        <taxon>NPAAA clade</taxon>
        <taxon>Hologalegina</taxon>
        <taxon>IRL clade</taxon>
        <taxon>Trifolieae</taxon>
        <taxon>Trifolium</taxon>
    </lineage>
</organism>
<dbReference type="PANTHER" id="PTHR33923">
    <property type="entry name" value="CALMODULIN-BINDING PROTEIN-RELATED"/>
    <property type="match status" value="1"/>
</dbReference>
<accession>A0A392MT61</accession>
<gene>
    <name evidence="2" type="ORF">A2U01_0010750</name>
</gene>
<dbReference type="Pfam" id="PF07839">
    <property type="entry name" value="CaM_binding"/>
    <property type="match status" value="1"/>
</dbReference>
<dbReference type="PANTHER" id="PTHR33923:SF2">
    <property type="entry name" value="CALMODULIN-BINDING PROTEIN-RELATED"/>
    <property type="match status" value="1"/>
</dbReference>
<keyword evidence="3" id="KW-1185">Reference proteome</keyword>